<feature type="coiled-coil region" evidence="1">
    <location>
        <begin position="368"/>
        <end position="448"/>
    </location>
</feature>
<keyword evidence="4" id="KW-1185">Reference proteome</keyword>
<feature type="region of interest" description="Disordered" evidence="2">
    <location>
        <begin position="194"/>
        <end position="213"/>
    </location>
</feature>
<evidence type="ECO:0000256" key="1">
    <source>
        <dbReference type="SAM" id="Coils"/>
    </source>
</evidence>
<dbReference type="EMBL" id="JBGBPQ010000015">
    <property type="protein sequence ID" value="KAL1510832.1"/>
    <property type="molecule type" value="Genomic_DNA"/>
</dbReference>
<feature type="region of interest" description="Disordered" evidence="2">
    <location>
        <begin position="1"/>
        <end position="39"/>
    </location>
</feature>
<accession>A0AB34J3M0</accession>
<evidence type="ECO:0000313" key="3">
    <source>
        <dbReference type="EMBL" id="KAL1510832.1"/>
    </source>
</evidence>
<reference evidence="3 4" key="1">
    <citation type="journal article" date="2024" name="Science">
        <title>Giant polyketide synthase enzymes in the biosynthesis of giant marine polyether toxins.</title>
        <authorList>
            <person name="Fallon T.R."/>
            <person name="Shende V.V."/>
            <person name="Wierzbicki I.H."/>
            <person name="Pendleton A.L."/>
            <person name="Watervoot N.F."/>
            <person name="Auber R.P."/>
            <person name="Gonzalez D.J."/>
            <person name="Wisecaver J.H."/>
            <person name="Moore B.S."/>
        </authorList>
    </citation>
    <scope>NUCLEOTIDE SEQUENCE [LARGE SCALE GENOMIC DNA]</scope>
    <source>
        <strain evidence="3 4">12B1</strain>
    </source>
</reference>
<keyword evidence="1" id="KW-0175">Coiled coil</keyword>
<gene>
    <name evidence="3" type="ORF">AB1Y20_007115</name>
</gene>
<feature type="coiled-coil region" evidence="1">
    <location>
        <begin position="105"/>
        <end position="132"/>
    </location>
</feature>
<comment type="caution">
    <text evidence="3">The sequence shown here is derived from an EMBL/GenBank/DDBJ whole genome shotgun (WGS) entry which is preliminary data.</text>
</comment>
<proteinExistence type="predicted"/>
<dbReference type="AlphaFoldDB" id="A0AB34J3M0"/>
<organism evidence="3 4">
    <name type="scientific">Prymnesium parvum</name>
    <name type="common">Toxic golden alga</name>
    <dbReference type="NCBI Taxonomy" id="97485"/>
    <lineage>
        <taxon>Eukaryota</taxon>
        <taxon>Haptista</taxon>
        <taxon>Haptophyta</taxon>
        <taxon>Prymnesiophyceae</taxon>
        <taxon>Prymnesiales</taxon>
        <taxon>Prymnesiaceae</taxon>
        <taxon>Prymnesium</taxon>
    </lineage>
</organism>
<evidence type="ECO:0000256" key="2">
    <source>
        <dbReference type="SAM" id="MobiDB-lite"/>
    </source>
</evidence>
<evidence type="ECO:0000313" key="4">
    <source>
        <dbReference type="Proteomes" id="UP001515480"/>
    </source>
</evidence>
<feature type="region of interest" description="Disordered" evidence="2">
    <location>
        <begin position="488"/>
        <end position="508"/>
    </location>
</feature>
<dbReference type="Proteomes" id="UP001515480">
    <property type="component" value="Unassembled WGS sequence"/>
</dbReference>
<name>A0AB34J3M0_PRYPA</name>
<feature type="compositionally biased region" description="Polar residues" evidence="2">
    <location>
        <begin position="488"/>
        <end position="497"/>
    </location>
</feature>
<protein>
    <submittedName>
        <fullName evidence="3">Uncharacterized protein</fullName>
    </submittedName>
</protein>
<sequence>MSPPPLSPLKMMMHSTVVSRNDENSDPSPADAKALPTGVRQSANRFGFKTRLPPPPAAEEADDLLAPTVDVASIDFTRYVEECLGDLEAATPLLKARAIVGKLDFKQAKAKVAELSDLVRQLKAALAEQLRRARTLAPTLAEAQREVHARLRAQCDAMCASRGELQRLQRELGASVHRADERARKVKELRELSHELTEREADAAQRADEESERAERAEAQASELDAQLIEVRAQVEELSSKLADRQAAAAAAEAKSQEERAAHAAAAAEAKAELEQLRAASQQEARSSPSLLRADLKKALKEEEARTAQLSTQLSEANSAHAELVEAHAALERDCRSAQDKCTAQAHCPTIRDMPALEKQLAEKTSLLASKDNDLREAIQNVTQIQRNSMEQVQHERQRVESLDENLRALRLRESELTVALDGTRQELERLQSEHGQCKSELREVQTAMLYSNSERERLAIETAEQKDLIQLKSTQCAKMDASLKEMSQQLAGTTASLAAKSEQEKQM</sequence>